<dbReference type="InterPro" id="IPR050189">
    <property type="entry name" value="MFS_Efflux_Transporters"/>
</dbReference>
<organism evidence="7 8">
    <name type="scientific">Roseiterribacter gracilis</name>
    <dbReference type="NCBI Taxonomy" id="2812848"/>
    <lineage>
        <taxon>Bacteria</taxon>
        <taxon>Pseudomonadati</taxon>
        <taxon>Pseudomonadota</taxon>
        <taxon>Alphaproteobacteria</taxon>
        <taxon>Rhodospirillales</taxon>
        <taxon>Roseiterribacteraceae</taxon>
        <taxon>Roseiterribacter</taxon>
    </lineage>
</organism>
<feature type="transmembrane region" description="Helical" evidence="6">
    <location>
        <begin position="259"/>
        <end position="276"/>
    </location>
</feature>
<feature type="transmembrane region" description="Helical" evidence="6">
    <location>
        <begin position="42"/>
        <end position="65"/>
    </location>
</feature>
<feature type="transmembrane region" description="Helical" evidence="6">
    <location>
        <begin position="233"/>
        <end position="252"/>
    </location>
</feature>
<feature type="transmembrane region" description="Helical" evidence="6">
    <location>
        <begin position="99"/>
        <end position="120"/>
    </location>
</feature>
<dbReference type="InterPro" id="IPR036259">
    <property type="entry name" value="MFS_trans_sf"/>
</dbReference>
<evidence type="ECO:0000256" key="4">
    <source>
        <dbReference type="ARBA" id="ARBA00022989"/>
    </source>
</evidence>
<evidence type="ECO:0000313" key="7">
    <source>
        <dbReference type="EMBL" id="GIL37968.1"/>
    </source>
</evidence>
<evidence type="ECO:0000256" key="2">
    <source>
        <dbReference type="ARBA" id="ARBA00022475"/>
    </source>
</evidence>
<keyword evidence="3 6" id="KW-0812">Transmembrane</keyword>
<dbReference type="RefSeq" id="WP_420240877.1">
    <property type="nucleotide sequence ID" value="NZ_BOPV01000001.1"/>
</dbReference>
<accession>A0A8S8X5P6</accession>
<keyword evidence="5 6" id="KW-0472">Membrane</keyword>
<comment type="subcellular location">
    <subcellularLocation>
        <location evidence="1">Cell membrane</location>
        <topology evidence="1">Multi-pass membrane protein</topology>
    </subcellularLocation>
</comment>
<comment type="caution">
    <text evidence="7">The sequence shown here is derived from an EMBL/GenBank/DDBJ whole genome shotgun (WGS) entry which is preliminary data.</text>
</comment>
<dbReference type="PANTHER" id="PTHR43124:SF10">
    <property type="entry name" value="PURINE EFFLUX PUMP PBUE"/>
    <property type="match status" value="1"/>
</dbReference>
<gene>
    <name evidence="7" type="ORF">TMPK1_02050</name>
</gene>
<proteinExistence type="predicted"/>
<name>A0A8S8X5P6_9PROT</name>
<reference evidence="7" key="1">
    <citation type="submission" date="2021-02" db="EMBL/GenBank/DDBJ databases">
        <title>Genome sequence of Rhodospirillales sp. strain TMPK1 isolated from soil.</title>
        <authorList>
            <person name="Nakai R."/>
            <person name="Kusada H."/>
            <person name="Tamaki H."/>
        </authorList>
    </citation>
    <scope>NUCLEOTIDE SEQUENCE</scope>
    <source>
        <strain evidence="7">TMPK1</strain>
    </source>
</reference>
<evidence type="ECO:0000256" key="5">
    <source>
        <dbReference type="ARBA" id="ARBA00023136"/>
    </source>
</evidence>
<dbReference type="PANTHER" id="PTHR43124">
    <property type="entry name" value="PURINE EFFLUX PUMP PBUE"/>
    <property type="match status" value="1"/>
</dbReference>
<feature type="transmembrane region" description="Helical" evidence="6">
    <location>
        <begin position="282"/>
        <end position="303"/>
    </location>
</feature>
<dbReference type="InterPro" id="IPR011701">
    <property type="entry name" value="MFS"/>
</dbReference>
<dbReference type="Proteomes" id="UP000681075">
    <property type="component" value="Unassembled WGS sequence"/>
</dbReference>
<feature type="transmembrane region" description="Helical" evidence="6">
    <location>
        <begin position="315"/>
        <end position="338"/>
    </location>
</feature>
<dbReference type="SUPFAM" id="SSF103473">
    <property type="entry name" value="MFS general substrate transporter"/>
    <property type="match status" value="1"/>
</dbReference>
<keyword evidence="8" id="KW-1185">Reference proteome</keyword>
<feature type="transmembrane region" description="Helical" evidence="6">
    <location>
        <begin position="344"/>
        <end position="368"/>
    </location>
</feature>
<feature type="transmembrane region" description="Helical" evidence="6">
    <location>
        <begin position="127"/>
        <end position="146"/>
    </location>
</feature>
<dbReference type="GO" id="GO:0022857">
    <property type="term" value="F:transmembrane transporter activity"/>
    <property type="evidence" value="ECO:0007669"/>
    <property type="project" value="InterPro"/>
</dbReference>
<evidence type="ECO:0000313" key="8">
    <source>
        <dbReference type="Proteomes" id="UP000681075"/>
    </source>
</evidence>
<dbReference type="Pfam" id="PF07690">
    <property type="entry name" value="MFS_1"/>
    <property type="match status" value="1"/>
</dbReference>
<keyword evidence="2" id="KW-1003">Cell membrane</keyword>
<feature type="transmembrane region" description="Helical" evidence="6">
    <location>
        <begin position="152"/>
        <end position="175"/>
    </location>
</feature>
<evidence type="ECO:0000256" key="3">
    <source>
        <dbReference type="ARBA" id="ARBA00022692"/>
    </source>
</evidence>
<sequence length="374" mass="37534">MNARLGFVALLALGIGAAAPSIVFPGVLGALVASGRYEGATAAWVISGELAGMMVAAALVAWLGARVAFRRVAAISVVAFLVLDVASAALPSLSLLVTLRVLAGAGEGAAIASMAAMAASLTSAARYFAVSVACNLAASAVLLRVFPRSMAYGTGGIFLLLAVVALPSLLLLRALPVPVAATAAAAPRLQISRGVVLACLCTLFFFAAISTVWSFVTLAATKAGLSFDQSSQVLALATVAGIATGLGVSWLTTRVPRQAALLVGTIGLAVVIAVFADGVTATSFAPITMLLMIAYVFTLPFYFGTIAALDRSGRVMAFAIALQFAGLASGPAVAAVILESSGQLARVFWFACALCVAAGALAIGSGAAKDLAKH</sequence>
<keyword evidence="4 6" id="KW-1133">Transmembrane helix</keyword>
<dbReference type="Gene3D" id="1.20.1250.20">
    <property type="entry name" value="MFS general substrate transporter like domains"/>
    <property type="match status" value="1"/>
</dbReference>
<feature type="transmembrane region" description="Helical" evidence="6">
    <location>
        <begin position="195"/>
        <end position="221"/>
    </location>
</feature>
<dbReference type="GO" id="GO:0005886">
    <property type="term" value="C:plasma membrane"/>
    <property type="evidence" value="ECO:0007669"/>
    <property type="project" value="UniProtKB-SubCell"/>
</dbReference>
<dbReference type="EMBL" id="BOPV01000001">
    <property type="protein sequence ID" value="GIL37968.1"/>
    <property type="molecule type" value="Genomic_DNA"/>
</dbReference>
<evidence type="ECO:0000256" key="1">
    <source>
        <dbReference type="ARBA" id="ARBA00004651"/>
    </source>
</evidence>
<dbReference type="AlphaFoldDB" id="A0A8S8X5P6"/>
<feature type="transmembrane region" description="Helical" evidence="6">
    <location>
        <begin position="72"/>
        <end position="93"/>
    </location>
</feature>
<protein>
    <submittedName>
        <fullName evidence="7">MFS transporter</fullName>
    </submittedName>
</protein>
<evidence type="ECO:0000256" key="6">
    <source>
        <dbReference type="SAM" id="Phobius"/>
    </source>
</evidence>